<evidence type="ECO:0000256" key="3">
    <source>
        <dbReference type="ARBA" id="ARBA00013194"/>
    </source>
</evidence>
<dbReference type="GeneID" id="82892019"/>
<dbReference type="EMBL" id="CP102294">
    <property type="protein sequence ID" value="UWN56926.1"/>
    <property type="molecule type" value="Genomic_DNA"/>
</dbReference>
<evidence type="ECO:0000259" key="8">
    <source>
        <dbReference type="PROSITE" id="PS50059"/>
    </source>
</evidence>
<dbReference type="Pfam" id="PF00254">
    <property type="entry name" value="FKBP_C"/>
    <property type="match status" value="2"/>
</dbReference>
<organism evidence="9 10">
    <name type="scientific">Alistipes ihumii AP11</name>
    <dbReference type="NCBI Taxonomy" id="1211813"/>
    <lineage>
        <taxon>Bacteria</taxon>
        <taxon>Pseudomonadati</taxon>
        <taxon>Bacteroidota</taxon>
        <taxon>Bacteroidia</taxon>
        <taxon>Bacteroidales</taxon>
        <taxon>Rikenellaceae</taxon>
        <taxon>Alistipes</taxon>
    </lineage>
</organism>
<sequence>MNKAVRIAWAVSIVAIVAASCAKEPSDNLGEKQMAAFDAWVGLYGDGAEKQPSGIYIKKLHSASGVIKPPVEYDWIQLNYTGRIMVDGDVFVTRDSAVAVEQGTFEYFTHYVPQMIQFYEDGDLPQGVYDAVGTMNEGDRVRVYVPYTLAYGNYGRSFTGGYQGQVSSVPAQTPIIMDLELKKIISDPLRDESNEVAQYASRNWGQTIADTLKTGLYRRSLRTGLDTATVKDDSIAYVYYVGRFMDGFVFDTNIADTARKYHIYDNSSSSKYDSLVVSLKSEDTSVVRGFYEAIKGMRYGETAEALFTSTYGYGSTGQAGTSTTTEIPPYAPLMFTIEVIPLNGDGTAQHPYNITAVKGLPQEESDVWITGYIVGVVDGTSVEENAQYAQTVSVKTNILLSDKRTAKKASEVIAVELPEGPIRDALNLADNKLNYRVKIALKGNIRPYLGQRGMTGVTQYVK</sequence>
<reference evidence="9" key="1">
    <citation type="journal article" date="2022" name="Cell">
        <title>Design, construction, and in vivo augmentation of a complex gut microbiome.</title>
        <authorList>
            <person name="Cheng A.G."/>
            <person name="Ho P.Y."/>
            <person name="Aranda-Diaz A."/>
            <person name="Jain S."/>
            <person name="Yu F.B."/>
            <person name="Meng X."/>
            <person name="Wang M."/>
            <person name="Iakiviak M."/>
            <person name="Nagashima K."/>
            <person name="Zhao A."/>
            <person name="Murugkar P."/>
            <person name="Patil A."/>
            <person name="Atabakhsh K."/>
            <person name="Weakley A."/>
            <person name="Yan J."/>
            <person name="Brumbaugh A.R."/>
            <person name="Higginbottom S."/>
            <person name="Dimas A."/>
            <person name="Shiver A.L."/>
            <person name="Deutschbauer A."/>
            <person name="Neff N."/>
            <person name="Sonnenburg J.L."/>
            <person name="Huang K.C."/>
            <person name="Fischbach M.A."/>
        </authorList>
    </citation>
    <scope>NUCLEOTIDE SEQUENCE</scope>
    <source>
        <strain evidence="9">AP11</strain>
    </source>
</reference>
<comment type="catalytic activity">
    <reaction evidence="1 6">
        <text>[protein]-peptidylproline (omega=180) = [protein]-peptidylproline (omega=0)</text>
        <dbReference type="Rhea" id="RHEA:16237"/>
        <dbReference type="Rhea" id="RHEA-COMP:10747"/>
        <dbReference type="Rhea" id="RHEA-COMP:10748"/>
        <dbReference type="ChEBI" id="CHEBI:83833"/>
        <dbReference type="ChEBI" id="CHEBI:83834"/>
        <dbReference type="EC" id="5.2.1.8"/>
    </reaction>
</comment>
<accession>A0ABY5V0D4</accession>
<keyword evidence="7" id="KW-0732">Signal</keyword>
<dbReference type="InterPro" id="IPR001179">
    <property type="entry name" value="PPIase_FKBP_dom"/>
</dbReference>
<dbReference type="EC" id="5.2.1.8" evidence="3 6"/>
<dbReference type="Proteomes" id="UP001059295">
    <property type="component" value="Chromosome"/>
</dbReference>
<keyword evidence="10" id="KW-1185">Reference proteome</keyword>
<evidence type="ECO:0000256" key="5">
    <source>
        <dbReference type="ARBA" id="ARBA00023235"/>
    </source>
</evidence>
<evidence type="ECO:0000256" key="6">
    <source>
        <dbReference type="PROSITE-ProRule" id="PRU00277"/>
    </source>
</evidence>
<evidence type="ECO:0000256" key="1">
    <source>
        <dbReference type="ARBA" id="ARBA00000971"/>
    </source>
</evidence>
<keyword evidence="4 6" id="KW-0697">Rotamase</keyword>
<dbReference type="SUPFAM" id="SSF54534">
    <property type="entry name" value="FKBP-like"/>
    <property type="match status" value="2"/>
</dbReference>
<name>A0ABY5V0D4_9BACT</name>
<dbReference type="InterPro" id="IPR046357">
    <property type="entry name" value="PPIase_dom_sf"/>
</dbReference>
<comment type="similarity">
    <text evidence="2">Belongs to the FKBP-type PPIase family.</text>
</comment>
<dbReference type="InterPro" id="IPR045939">
    <property type="entry name" value="YhcR_N"/>
</dbReference>
<dbReference type="Pfam" id="PF19886">
    <property type="entry name" value="DUF6359"/>
    <property type="match status" value="1"/>
</dbReference>
<evidence type="ECO:0000256" key="4">
    <source>
        <dbReference type="ARBA" id="ARBA00023110"/>
    </source>
</evidence>
<dbReference type="PANTHER" id="PTHR43811">
    <property type="entry name" value="FKBP-TYPE PEPTIDYL-PROLYL CIS-TRANS ISOMERASE FKPA"/>
    <property type="match status" value="1"/>
</dbReference>
<dbReference type="RefSeq" id="WP_019245752.1">
    <property type="nucleotide sequence ID" value="NZ_CAPH01000009.1"/>
</dbReference>
<dbReference type="PROSITE" id="PS51257">
    <property type="entry name" value="PROKAR_LIPOPROTEIN"/>
    <property type="match status" value="1"/>
</dbReference>
<dbReference type="PROSITE" id="PS50059">
    <property type="entry name" value="FKBP_PPIASE"/>
    <property type="match status" value="2"/>
</dbReference>
<feature type="domain" description="PPIase FKBP-type" evidence="8">
    <location>
        <begin position="73"/>
        <end position="185"/>
    </location>
</feature>
<evidence type="ECO:0000313" key="9">
    <source>
        <dbReference type="EMBL" id="UWN56926.1"/>
    </source>
</evidence>
<evidence type="ECO:0000256" key="2">
    <source>
        <dbReference type="ARBA" id="ARBA00006577"/>
    </source>
</evidence>
<dbReference type="Gene3D" id="3.10.50.40">
    <property type="match status" value="2"/>
</dbReference>
<keyword evidence="5 6" id="KW-0413">Isomerase</keyword>
<feature type="domain" description="PPIase FKBP-type" evidence="8">
    <location>
        <begin position="233"/>
        <end position="343"/>
    </location>
</feature>
<dbReference type="PANTHER" id="PTHR43811:SF19">
    <property type="entry name" value="39 KDA FK506-BINDING NUCLEAR PROTEIN"/>
    <property type="match status" value="1"/>
</dbReference>
<feature type="signal peptide" evidence="7">
    <location>
        <begin position="1"/>
        <end position="22"/>
    </location>
</feature>
<gene>
    <name evidence="9" type="ORF">NQ491_09755</name>
</gene>
<evidence type="ECO:0000256" key="7">
    <source>
        <dbReference type="SAM" id="SignalP"/>
    </source>
</evidence>
<feature type="chain" id="PRO_5047272923" description="peptidylprolyl isomerase" evidence="7">
    <location>
        <begin position="23"/>
        <end position="462"/>
    </location>
</feature>
<protein>
    <recommendedName>
        <fullName evidence="3 6">peptidylprolyl isomerase</fullName>
        <ecNumber evidence="3 6">5.2.1.8</ecNumber>
    </recommendedName>
</protein>
<evidence type="ECO:0000313" key="10">
    <source>
        <dbReference type="Proteomes" id="UP001059295"/>
    </source>
</evidence>
<proteinExistence type="inferred from homology"/>